<dbReference type="AlphaFoldDB" id="A0A3S0H6Q5"/>
<protein>
    <submittedName>
        <fullName evidence="2">Uncharacterized protein</fullName>
    </submittedName>
</protein>
<dbReference type="EMBL" id="RXOF01000003">
    <property type="protein sequence ID" value="RTQ51509.1"/>
    <property type="molecule type" value="Genomic_DNA"/>
</dbReference>
<dbReference type="Proteomes" id="UP000282184">
    <property type="component" value="Unassembled WGS sequence"/>
</dbReference>
<evidence type="ECO:0000313" key="2">
    <source>
        <dbReference type="EMBL" id="RTQ51509.1"/>
    </source>
</evidence>
<accession>A0A3S0H6Q5</accession>
<dbReference type="RefSeq" id="WP_126692401.1">
    <property type="nucleotide sequence ID" value="NZ_RXOF01000003.1"/>
</dbReference>
<sequence length="80" mass="8711">MSVFRPWLLLLPALAVCQPAPQADPATAYPSFRPPIVADTGSAVARAPRRARRLATGNYAPLYVGPYQSRLRAAHQLGQR</sequence>
<feature type="signal peptide" evidence="1">
    <location>
        <begin position="1"/>
        <end position="22"/>
    </location>
</feature>
<evidence type="ECO:0000256" key="1">
    <source>
        <dbReference type="SAM" id="SignalP"/>
    </source>
</evidence>
<reference evidence="2 3" key="1">
    <citation type="submission" date="2018-12" db="EMBL/GenBank/DDBJ databases">
        <title>Hymenobacter gummosus sp. nov., isolated from a spring.</title>
        <authorList>
            <person name="Nie L."/>
        </authorList>
    </citation>
    <scope>NUCLEOTIDE SEQUENCE [LARGE SCALE GENOMIC DNA]</scope>
    <source>
        <strain evidence="2 3">KCTC 52166</strain>
    </source>
</reference>
<feature type="chain" id="PRO_5018558740" evidence="1">
    <location>
        <begin position="23"/>
        <end position="80"/>
    </location>
</feature>
<comment type="caution">
    <text evidence="2">The sequence shown here is derived from an EMBL/GenBank/DDBJ whole genome shotgun (WGS) entry which is preliminary data.</text>
</comment>
<evidence type="ECO:0000313" key="3">
    <source>
        <dbReference type="Proteomes" id="UP000282184"/>
    </source>
</evidence>
<keyword evidence="3" id="KW-1185">Reference proteome</keyword>
<name>A0A3S0H6Q5_9BACT</name>
<organism evidence="2 3">
    <name type="scientific">Hymenobacter gummosus</name>
    <dbReference type="NCBI Taxonomy" id="1776032"/>
    <lineage>
        <taxon>Bacteria</taxon>
        <taxon>Pseudomonadati</taxon>
        <taxon>Bacteroidota</taxon>
        <taxon>Cytophagia</taxon>
        <taxon>Cytophagales</taxon>
        <taxon>Hymenobacteraceae</taxon>
        <taxon>Hymenobacter</taxon>
    </lineage>
</organism>
<proteinExistence type="predicted"/>
<keyword evidence="1" id="KW-0732">Signal</keyword>
<gene>
    <name evidence="2" type="ORF">EJV47_06830</name>
</gene>